<keyword evidence="2" id="KW-1185">Reference proteome</keyword>
<protein>
    <submittedName>
        <fullName evidence="1">Uncharacterized protein</fullName>
    </submittedName>
</protein>
<dbReference type="STRING" id="709839.TSA66_21635"/>
<reference evidence="1 2" key="1">
    <citation type="submission" date="2014-12" db="EMBL/GenBank/DDBJ databases">
        <title>Denitrispirillum autotrophicum gen. nov., sp. nov., Denitrifying, Facultatively Autotrophic Bacteria Isolated from Rice Paddy Soil.</title>
        <authorList>
            <person name="Ishii S."/>
            <person name="Ashida N."/>
            <person name="Ohno H."/>
            <person name="Otsuka S."/>
            <person name="Yokota A."/>
            <person name="Senoo K."/>
        </authorList>
    </citation>
    <scope>NUCLEOTIDE SEQUENCE [LARGE SCALE GENOMIC DNA]</scope>
    <source>
        <strain evidence="1 2">TSA66</strain>
    </source>
</reference>
<dbReference type="EMBL" id="JWJG01000028">
    <property type="protein sequence ID" value="KIF82835.1"/>
    <property type="molecule type" value="Genomic_DNA"/>
</dbReference>
<proteinExistence type="predicted"/>
<sequence length="132" mass="14424">MGELGLRGQPSCTPYCWFRVRFGQTFDCNVPAEMQRSSQCRQRRRYGNADGQAHELADAFRPGLSLLVPAHGLPATQVQGGMGALQVRIGIQVLDQFGGNGRVAAATIETNPRLVFFVRDGDPARCVSTIFL</sequence>
<gene>
    <name evidence="1" type="ORF">TSA66_21635</name>
</gene>
<accession>A0A0C2BNJ9</accession>
<dbReference type="Proteomes" id="UP000031572">
    <property type="component" value="Unassembled WGS sequence"/>
</dbReference>
<evidence type="ECO:0000313" key="2">
    <source>
        <dbReference type="Proteomes" id="UP000031572"/>
    </source>
</evidence>
<dbReference type="AlphaFoldDB" id="A0A0C2BNJ9"/>
<name>A0A0C2BNJ9_9BURK</name>
<evidence type="ECO:0000313" key="1">
    <source>
        <dbReference type="EMBL" id="KIF82835.1"/>
    </source>
</evidence>
<organism evidence="1 2">
    <name type="scientific">Noviherbaspirillum autotrophicum</name>
    <dbReference type="NCBI Taxonomy" id="709839"/>
    <lineage>
        <taxon>Bacteria</taxon>
        <taxon>Pseudomonadati</taxon>
        <taxon>Pseudomonadota</taxon>
        <taxon>Betaproteobacteria</taxon>
        <taxon>Burkholderiales</taxon>
        <taxon>Oxalobacteraceae</taxon>
        <taxon>Noviherbaspirillum</taxon>
    </lineage>
</organism>
<comment type="caution">
    <text evidence="1">The sequence shown here is derived from an EMBL/GenBank/DDBJ whole genome shotgun (WGS) entry which is preliminary data.</text>
</comment>